<dbReference type="InterPro" id="IPR050411">
    <property type="entry name" value="AlphaKG_dependent_hydroxylases"/>
</dbReference>
<keyword evidence="10" id="KW-1185">Reference proteome</keyword>
<dbReference type="CDD" id="cd00250">
    <property type="entry name" value="CAS_like"/>
    <property type="match status" value="1"/>
</dbReference>
<evidence type="ECO:0000313" key="10">
    <source>
        <dbReference type="Proteomes" id="UP001069802"/>
    </source>
</evidence>
<dbReference type="RefSeq" id="WP_269421429.1">
    <property type="nucleotide sequence ID" value="NZ_JAPWGY010000001.1"/>
</dbReference>
<dbReference type="Gene3D" id="3.60.130.10">
    <property type="entry name" value="Clavaminate synthase-like"/>
    <property type="match status" value="1"/>
</dbReference>
<feature type="domain" description="Gamma-butyrobetaine hydroxylase-like N-terminal" evidence="8">
    <location>
        <begin position="17"/>
        <end position="98"/>
    </location>
</feature>
<comment type="caution">
    <text evidence="9">The sequence shown here is derived from an EMBL/GenBank/DDBJ whole genome shotgun (WGS) entry which is preliminary data.</text>
</comment>
<evidence type="ECO:0000256" key="6">
    <source>
        <dbReference type="ARBA" id="ARBA00023004"/>
    </source>
</evidence>
<dbReference type="InterPro" id="IPR010376">
    <property type="entry name" value="GBBH-like_N"/>
</dbReference>
<sequence length="387" mass="44800">MNSAVPLTYSGITIQSLEQTGHALKIVWADGKKATYHYLWLRDNCPSGFHPSTEERLFNLTSVSPDIHAVASSFDEEHLYVSWSEDAHKSVYRLQWLYDHAYSPDFKSAPEKWAEPWGVEMRDRIYEIQYEDLMRDDRVLFDWLKAVKRDGISYVRNVPCNDEGITDVAQRIAFLRETNFGKIFNVRSVANPINNAYTSEGLPLHIDLINQEIPPGFQFLHCLVNDSRGGESTYADGFRIIEELKATDPEAFKLLSTVTVPMRFHDSETDIRSRHPIINVDENGHLVELRYSPHLVDTFDMDEDIMESFYLAFRRLMILINDRRFVISIKMKSGDLCIFDNRRVMHGRKAFDATGARHLRGCYVDRSDFDSRLRVLSKRYGEIISGL</sequence>
<dbReference type="Pfam" id="PF06155">
    <property type="entry name" value="GBBH-like_N"/>
    <property type="match status" value="1"/>
</dbReference>
<evidence type="ECO:0000256" key="3">
    <source>
        <dbReference type="ARBA" id="ARBA00022723"/>
    </source>
</evidence>
<protein>
    <submittedName>
        <fullName evidence="9">TauD/TfdA family dioxygenase</fullName>
    </submittedName>
</protein>
<dbReference type="PANTHER" id="PTHR10696">
    <property type="entry name" value="GAMMA-BUTYROBETAINE HYDROXYLASE-RELATED"/>
    <property type="match status" value="1"/>
</dbReference>
<evidence type="ECO:0000256" key="4">
    <source>
        <dbReference type="ARBA" id="ARBA00022964"/>
    </source>
</evidence>
<dbReference type="GO" id="GO:0051213">
    <property type="term" value="F:dioxygenase activity"/>
    <property type="evidence" value="ECO:0007669"/>
    <property type="project" value="UniProtKB-KW"/>
</dbReference>
<dbReference type="SUPFAM" id="SSF51197">
    <property type="entry name" value="Clavaminate synthase-like"/>
    <property type="match status" value="1"/>
</dbReference>
<comment type="similarity">
    <text evidence="2">Belongs to the gamma-BBH/TMLD family.</text>
</comment>
<comment type="cofactor">
    <cofactor evidence="1">
        <name>Fe(2+)</name>
        <dbReference type="ChEBI" id="CHEBI:29033"/>
    </cofactor>
</comment>
<feature type="domain" description="TauD/TfdA-like" evidence="7">
    <location>
        <begin position="117"/>
        <end position="363"/>
    </location>
</feature>
<name>A0ABT4LDP0_9PROT</name>
<evidence type="ECO:0000259" key="7">
    <source>
        <dbReference type="Pfam" id="PF02668"/>
    </source>
</evidence>
<dbReference type="Proteomes" id="UP001069802">
    <property type="component" value="Unassembled WGS sequence"/>
</dbReference>
<proteinExistence type="inferred from homology"/>
<keyword evidence="4 9" id="KW-0223">Dioxygenase</keyword>
<gene>
    <name evidence="9" type="ORF">O4H49_00400</name>
</gene>
<dbReference type="Gene3D" id="3.30.2020.30">
    <property type="match status" value="1"/>
</dbReference>
<dbReference type="InterPro" id="IPR042098">
    <property type="entry name" value="TauD-like_sf"/>
</dbReference>
<keyword evidence="3" id="KW-0479">Metal-binding</keyword>
<keyword evidence="5" id="KW-0560">Oxidoreductase</keyword>
<evidence type="ECO:0000256" key="1">
    <source>
        <dbReference type="ARBA" id="ARBA00001954"/>
    </source>
</evidence>
<dbReference type="Pfam" id="PF02668">
    <property type="entry name" value="TauD"/>
    <property type="match status" value="1"/>
</dbReference>
<evidence type="ECO:0000259" key="8">
    <source>
        <dbReference type="Pfam" id="PF06155"/>
    </source>
</evidence>
<keyword evidence="6" id="KW-0408">Iron</keyword>
<evidence type="ECO:0000256" key="5">
    <source>
        <dbReference type="ARBA" id="ARBA00023002"/>
    </source>
</evidence>
<dbReference type="InterPro" id="IPR038492">
    <property type="entry name" value="GBBH-like_N_sf"/>
</dbReference>
<reference evidence="9" key="1">
    <citation type="submission" date="2022-12" db="EMBL/GenBank/DDBJ databases">
        <title>Bacterial isolates from different developmental stages of Nematostella vectensis.</title>
        <authorList>
            <person name="Fraune S."/>
        </authorList>
    </citation>
    <scope>NUCLEOTIDE SEQUENCE</scope>
    <source>
        <strain evidence="9">G21630-S1</strain>
    </source>
</reference>
<dbReference type="InterPro" id="IPR003819">
    <property type="entry name" value="TauD/TfdA-like"/>
</dbReference>
<evidence type="ECO:0000313" key="9">
    <source>
        <dbReference type="EMBL" id="MCZ4279214.1"/>
    </source>
</evidence>
<organism evidence="9 10">
    <name type="scientific">Kiloniella laminariae</name>
    <dbReference type="NCBI Taxonomy" id="454162"/>
    <lineage>
        <taxon>Bacteria</taxon>
        <taxon>Pseudomonadati</taxon>
        <taxon>Pseudomonadota</taxon>
        <taxon>Alphaproteobacteria</taxon>
        <taxon>Rhodospirillales</taxon>
        <taxon>Kiloniellaceae</taxon>
        <taxon>Kiloniella</taxon>
    </lineage>
</organism>
<accession>A0ABT4LDP0</accession>
<dbReference type="PANTHER" id="PTHR10696:SF25">
    <property type="entry name" value="OXIDOREDUCTASE AIM17-RELATED"/>
    <property type="match status" value="1"/>
</dbReference>
<evidence type="ECO:0000256" key="2">
    <source>
        <dbReference type="ARBA" id="ARBA00008654"/>
    </source>
</evidence>
<dbReference type="EMBL" id="JAPWGY010000001">
    <property type="protein sequence ID" value="MCZ4279214.1"/>
    <property type="molecule type" value="Genomic_DNA"/>
</dbReference>